<dbReference type="InterPro" id="IPR036397">
    <property type="entry name" value="RNaseH_sf"/>
</dbReference>
<feature type="region of interest" description="Disordered" evidence="1">
    <location>
        <begin position="140"/>
        <end position="167"/>
    </location>
</feature>
<evidence type="ECO:0000259" key="2">
    <source>
        <dbReference type="PROSITE" id="PS50994"/>
    </source>
</evidence>
<accession>Q0G268</accession>
<dbReference type="eggNOG" id="COG2801">
    <property type="taxonomic scope" value="Bacteria"/>
</dbReference>
<dbReference type="RefSeq" id="WP_007065379.1">
    <property type="nucleotide sequence ID" value="NZ_DS022272.1"/>
</dbReference>
<dbReference type="SUPFAM" id="SSF53098">
    <property type="entry name" value="Ribonuclease H-like"/>
    <property type="match status" value="1"/>
</dbReference>
<feature type="compositionally biased region" description="Acidic residues" evidence="1">
    <location>
        <begin position="725"/>
        <end position="735"/>
    </location>
</feature>
<reference evidence="3 4" key="1">
    <citation type="journal article" date="2010" name="J. Bacteriol.">
        <title>Genome sequence of Fulvimarina pelagi HTCC2506T, a Mn(II)-oxidizing alphaproteobacterium possessing an aerobic anoxygenic photosynthetic gene cluster and Xanthorhodopsin.</title>
        <authorList>
            <person name="Kang I."/>
            <person name="Oh H.M."/>
            <person name="Lim S.I."/>
            <person name="Ferriera S."/>
            <person name="Giovannoni S.J."/>
            <person name="Cho J.C."/>
        </authorList>
    </citation>
    <scope>NUCLEOTIDE SEQUENCE [LARGE SCALE GENOMIC DNA]</scope>
    <source>
        <strain evidence="3 4">HTCC2506</strain>
    </source>
</reference>
<dbReference type="GO" id="GO:0003676">
    <property type="term" value="F:nucleic acid binding"/>
    <property type="evidence" value="ECO:0007669"/>
    <property type="project" value="InterPro"/>
</dbReference>
<protein>
    <submittedName>
        <fullName evidence="3">Integrase, catalytic domain</fullName>
    </submittedName>
</protein>
<dbReference type="HOGENOM" id="CLU_018861_0_0_5"/>
<dbReference type="STRING" id="217511.GCA_001463845_02166"/>
<dbReference type="AlphaFoldDB" id="Q0G268"/>
<keyword evidence="4" id="KW-1185">Reference proteome</keyword>
<dbReference type="PROSITE" id="PS50994">
    <property type="entry name" value="INTEGRASE"/>
    <property type="match status" value="1"/>
</dbReference>
<dbReference type="InterPro" id="IPR012337">
    <property type="entry name" value="RNaseH-like_sf"/>
</dbReference>
<dbReference type="Proteomes" id="UP000004310">
    <property type="component" value="Unassembled WGS sequence"/>
</dbReference>
<organism evidence="3 4">
    <name type="scientific">Fulvimarina pelagi HTCC2506</name>
    <dbReference type="NCBI Taxonomy" id="314231"/>
    <lineage>
        <taxon>Bacteria</taxon>
        <taxon>Pseudomonadati</taxon>
        <taxon>Pseudomonadota</taxon>
        <taxon>Alphaproteobacteria</taxon>
        <taxon>Hyphomicrobiales</taxon>
        <taxon>Aurantimonadaceae</taxon>
        <taxon>Fulvimarina</taxon>
    </lineage>
</organism>
<feature type="region of interest" description="Disordered" evidence="1">
    <location>
        <begin position="725"/>
        <end position="806"/>
    </location>
</feature>
<comment type="caution">
    <text evidence="3">The sequence shown here is derived from an EMBL/GenBank/DDBJ whole genome shotgun (WGS) entry which is preliminary data.</text>
</comment>
<gene>
    <name evidence="3" type="ORF">FP2506_01145</name>
</gene>
<evidence type="ECO:0000256" key="1">
    <source>
        <dbReference type="SAM" id="MobiDB-lite"/>
    </source>
</evidence>
<evidence type="ECO:0000313" key="4">
    <source>
        <dbReference type="Proteomes" id="UP000004310"/>
    </source>
</evidence>
<evidence type="ECO:0000313" key="3">
    <source>
        <dbReference type="EMBL" id="EAU41330.1"/>
    </source>
</evidence>
<sequence>MSFPVLLSPGHFTVIRYRLTERDRITWGGQEYAWKRTDERGHVMVDVKERREHEIGHDTFDRLLRSGEIVHEEDFYSRQVARRRERDITCYEDLDPEEREIMMHRLRWVEAFEILYVSGQAKKAPYGFEKAVGIIEERFKEEAREQDGGNTDRNAPGDRPLTGRSAPSWSQLGRWVRAYAKADGDPVVLLPETRRCGNRAPRLDPVVARFVHVTAQRYCAPSRPSVALLYERMGRQIRLYNGMYRRPRKLPDLDIPSVKALERAVTALDDFDKIAGRRGIDYARRYFMPVFEGPVVTRPLDRVEIDEWKISLQAVLERTEIFEKMSKDEKEAVKRMRCWVTVAIDYATRCIVGVSLSNQMPSATTALSCLRWIMEDKEPLRLAVGAKTPWPCRGRPVEVVTDAGSGFKSKRFEWALRSLGIDRGRPPGKHPNFRGTIERFFGTLETRLIARYDGRTFSGIEEKGDYDSEKFATLTVEELERAMIRFICDVYHRTPMAALGGLSPSQAWNRLIGDGVRPAPGADAMCRAFGTAFHRSVSARGVRVHGCFYRSAELMDAWEKNKNLEVDVFIDEGNLGRAVVRIERGHWTAVEADAKHYRGLDFDRHFREIGDLVSRGLPAFEGVTDPAESRTIMDEALADLDRTALLSRRRAGLFDHKKMDARIAAAKGRAEKMFTAMAEYRVPSPDISDPSTFVDLLDGMPIRANAPRLDMDDALYGKGLEELPEEPVGQEELEPEINGTEPTRTPKRRRRKSASASPRETGRPVASTPTRTPEPETPPADAKPAETRTEPTGTTGDRVRRHRLES</sequence>
<feature type="domain" description="Integrase catalytic" evidence="2">
    <location>
        <begin position="295"/>
        <end position="512"/>
    </location>
</feature>
<dbReference type="EMBL" id="AATP01000003">
    <property type="protein sequence ID" value="EAU41330.1"/>
    <property type="molecule type" value="Genomic_DNA"/>
</dbReference>
<proteinExistence type="predicted"/>
<dbReference type="GO" id="GO:0015074">
    <property type="term" value="P:DNA integration"/>
    <property type="evidence" value="ECO:0007669"/>
    <property type="project" value="InterPro"/>
</dbReference>
<dbReference type="InterPro" id="IPR001584">
    <property type="entry name" value="Integrase_cat-core"/>
</dbReference>
<name>Q0G268_9HYPH</name>
<dbReference type="Gene3D" id="3.30.420.10">
    <property type="entry name" value="Ribonuclease H-like superfamily/Ribonuclease H"/>
    <property type="match status" value="1"/>
</dbReference>